<dbReference type="InterPro" id="IPR036116">
    <property type="entry name" value="FN3_sf"/>
</dbReference>
<reference evidence="11 12" key="1">
    <citation type="submission" date="2017-09" db="EMBL/GenBank/DDBJ databases">
        <authorList>
            <person name="Lee N."/>
            <person name="Cho B.-K."/>
        </authorList>
    </citation>
    <scope>NUCLEOTIDE SEQUENCE [LARGE SCALE GENOMIC DNA]</scope>
    <source>
        <strain evidence="11 12">ATCC 27467</strain>
    </source>
</reference>
<accession>A0A5P2UI74</accession>
<evidence type="ECO:0000256" key="1">
    <source>
        <dbReference type="ARBA" id="ARBA00004316"/>
    </source>
</evidence>
<keyword evidence="8" id="KW-0624">Polysaccharide degradation</keyword>
<dbReference type="PROSITE" id="PS50853">
    <property type="entry name" value="FN3"/>
    <property type="match status" value="1"/>
</dbReference>
<dbReference type="Pfam" id="PF13385">
    <property type="entry name" value="Laminin_G_3"/>
    <property type="match status" value="1"/>
</dbReference>
<dbReference type="AlphaFoldDB" id="A0A5P2UI74"/>
<dbReference type="InterPro" id="IPR001791">
    <property type="entry name" value="Laminin_G"/>
</dbReference>
<dbReference type="EMBL" id="CP023701">
    <property type="protein sequence ID" value="QEU78680.1"/>
    <property type="molecule type" value="Genomic_DNA"/>
</dbReference>
<keyword evidence="5" id="KW-1015">Disulfide bond</keyword>
<evidence type="ECO:0000256" key="4">
    <source>
        <dbReference type="ARBA" id="ARBA00022729"/>
    </source>
</evidence>
<feature type="domain" description="Fibronectin type-III" evidence="10">
    <location>
        <begin position="444"/>
        <end position="543"/>
    </location>
</feature>
<dbReference type="NCBIfam" id="NF033679">
    <property type="entry name" value="DNRLRE_dom"/>
    <property type="match status" value="1"/>
</dbReference>
<keyword evidence="9" id="KW-0472">Membrane</keyword>
<evidence type="ECO:0000256" key="2">
    <source>
        <dbReference type="ARBA" id="ARBA00004613"/>
    </source>
</evidence>
<name>A0A5P2UI74_9ACTN</name>
<evidence type="ECO:0000259" key="10">
    <source>
        <dbReference type="PROSITE" id="PS50853"/>
    </source>
</evidence>
<dbReference type="KEGG" id="ssub:CP968_10575"/>
<dbReference type="CDD" id="cd00110">
    <property type="entry name" value="LamG"/>
    <property type="match status" value="1"/>
</dbReference>
<keyword evidence="6" id="KW-0966">Cell projection</keyword>
<protein>
    <submittedName>
        <fullName evidence="11">DNRLRE domain-containing protein</fullName>
    </submittedName>
</protein>
<evidence type="ECO:0000313" key="11">
    <source>
        <dbReference type="EMBL" id="QEU78680.1"/>
    </source>
</evidence>
<dbReference type="Proteomes" id="UP000326831">
    <property type="component" value="Chromosome"/>
</dbReference>
<evidence type="ECO:0000313" key="12">
    <source>
        <dbReference type="Proteomes" id="UP000326831"/>
    </source>
</evidence>
<dbReference type="Gene3D" id="2.60.40.10">
    <property type="entry name" value="Immunoglobulins"/>
    <property type="match status" value="1"/>
</dbReference>
<feature type="transmembrane region" description="Helical" evidence="9">
    <location>
        <begin position="25"/>
        <end position="45"/>
    </location>
</feature>
<proteinExistence type="predicted"/>
<comment type="subcellular location">
    <subcellularLocation>
        <location evidence="1">Cell projection</location>
    </subcellularLocation>
    <subcellularLocation>
        <location evidence="2">Secreted</location>
    </subcellularLocation>
</comment>
<evidence type="ECO:0000256" key="8">
    <source>
        <dbReference type="ARBA" id="ARBA00023326"/>
    </source>
</evidence>
<dbReference type="SMART" id="SM00560">
    <property type="entry name" value="LamGL"/>
    <property type="match status" value="1"/>
</dbReference>
<evidence type="ECO:0000256" key="3">
    <source>
        <dbReference type="ARBA" id="ARBA00022525"/>
    </source>
</evidence>
<dbReference type="InterPro" id="IPR006558">
    <property type="entry name" value="LamG-like"/>
</dbReference>
<keyword evidence="9" id="KW-0812">Transmembrane</keyword>
<gene>
    <name evidence="11" type="ORF">CP968_10575</name>
</gene>
<keyword evidence="12" id="KW-1185">Reference proteome</keyword>
<dbReference type="SUPFAM" id="SSF49899">
    <property type="entry name" value="Concanavalin A-like lectins/glucanases"/>
    <property type="match status" value="1"/>
</dbReference>
<keyword evidence="4" id="KW-0732">Signal</keyword>
<dbReference type="GO" id="GO:0042995">
    <property type="term" value="C:cell projection"/>
    <property type="evidence" value="ECO:0007669"/>
    <property type="project" value="UniProtKB-SubCell"/>
</dbReference>
<keyword evidence="7" id="KW-0326">Glycosidase</keyword>
<keyword evidence="9" id="KW-1133">Transmembrane helix</keyword>
<dbReference type="Gene3D" id="2.60.120.200">
    <property type="match status" value="1"/>
</dbReference>
<dbReference type="OrthoDB" id="9802683at2"/>
<dbReference type="SUPFAM" id="SSF49265">
    <property type="entry name" value="Fibronectin type III"/>
    <property type="match status" value="1"/>
</dbReference>
<organism evidence="11 12">
    <name type="scientific">Streptomyces subrutilus</name>
    <dbReference type="NCBI Taxonomy" id="36818"/>
    <lineage>
        <taxon>Bacteria</taxon>
        <taxon>Bacillati</taxon>
        <taxon>Actinomycetota</taxon>
        <taxon>Actinomycetes</taxon>
        <taxon>Kitasatosporales</taxon>
        <taxon>Streptomycetaceae</taxon>
        <taxon>Streptomyces</taxon>
    </lineage>
</organism>
<dbReference type="InterPro" id="IPR011047">
    <property type="entry name" value="Quinoprotein_ADH-like_sf"/>
</dbReference>
<sequence>MAVRIVPAIKPGHCPGGLMRRSRGLTAALVLSLAGAGTGIGLVLMPQASAITQPVAFTADNLPTWQPNGIVWAMDEANGTVFAGGTFSAVRPPDGGSGAEQDAVNFVALDAATGAPTACKLSFTIGDGTATVRTLVVSKDKKTLYAGGYFGAVNGTPVSSLAAIDIASCTPKASFHPSFPATVRGLAVTDDTLYAAGDFGTVEGQTRERFAAVDASTGALKPFTANADEPGRAVEVTPDGKNVLLGGDFFSVNGSNTHALAVVDATTGKVAKTYSTIPSNSVVKDISTDATGFYTGNEGSGGGVFDGRIGLRLSDFGEKWRDRCLGATQFVLPYEGVLYSSSHAHDCTLEGQFPDGKRNFLLAQLTDHDGPAPAPVDGFVRSPRKLGWHPTANDGLGEGIGPRVMAVAAKNDVKYMWVGGEFTLINGKPQQALTRFASTGDVGAPTTPVASADSVKPGEAQVRWRTSYDQDDSKLTYRVYRNGSASPVATVAAESLEWERPQASWTDTTVKAGQSYTYRVTATDAAGNTSALSATASVTIPASVQTYPNQVRADGAQLYWRFDDTVSPYVADSSVAGNTSGVQLNAPALRQTPGAVTGASTSMGFNGTSQQVYSDHRQTVGTAYTIETWFKTNTTRGGKLVGFGSNTERSSGSYDKHVYMTNNGRLVFGASNGSAKTVSTGLFDTYNDNKWHHVVATQGAGGMTLYVDGQNKGSLNSASTQTYAGYWHVGGDNLSGWPTRPTSNFFAGQLDETAIYPTALTQAQVKNHFDLAKAPSDTVSKVTASEDTYINQGAPSTAYGTSTSLAVRGTSAYETYLRFNLPAAPAGQVLKSASLQVKTTTQAGAGTADTVSVVPVTGTWSGAGTTFNTKPTLGTTPLGTLSAVPDGSALHNVELDTTAVSAVLGTSYSMGLTSTGTDPLWLWSSEATAADAAPQLVLTFGPK</sequence>
<evidence type="ECO:0000256" key="9">
    <source>
        <dbReference type="SAM" id="Phobius"/>
    </source>
</evidence>
<dbReference type="InterPro" id="IPR003961">
    <property type="entry name" value="FN3_dom"/>
</dbReference>
<dbReference type="InterPro" id="IPR013783">
    <property type="entry name" value="Ig-like_fold"/>
</dbReference>
<keyword evidence="8" id="KW-0119">Carbohydrate metabolism</keyword>
<dbReference type="Pfam" id="PF24517">
    <property type="entry name" value="CBM96"/>
    <property type="match status" value="1"/>
</dbReference>
<keyword evidence="7" id="KW-0378">Hydrolase</keyword>
<dbReference type="SUPFAM" id="SSF50998">
    <property type="entry name" value="Quinoprotein alcohol dehydrogenase-like"/>
    <property type="match status" value="1"/>
</dbReference>
<evidence type="ECO:0000256" key="5">
    <source>
        <dbReference type="ARBA" id="ARBA00023157"/>
    </source>
</evidence>
<evidence type="ECO:0000256" key="7">
    <source>
        <dbReference type="ARBA" id="ARBA00023295"/>
    </source>
</evidence>
<dbReference type="GO" id="GO:0000272">
    <property type="term" value="P:polysaccharide catabolic process"/>
    <property type="evidence" value="ECO:0007669"/>
    <property type="project" value="UniProtKB-KW"/>
</dbReference>
<dbReference type="GO" id="GO:0005576">
    <property type="term" value="C:extracellular region"/>
    <property type="evidence" value="ECO:0007669"/>
    <property type="project" value="UniProtKB-SubCell"/>
</dbReference>
<evidence type="ECO:0000256" key="6">
    <source>
        <dbReference type="ARBA" id="ARBA00023273"/>
    </source>
</evidence>
<dbReference type="GO" id="GO:0016798">
    <property type="term" value="F:hydrolase activity, acting on glycosyl bonds"/>
    <property type="evidence" value="ECO:0007669"/>
    <property type="project" value="UniProtKB-KW"/>
</dbReference>
<dbReference type="InterPro" id="IPR055372">
    <property type="entry name" value="CBM96"/>
</dbReference>
<keyword evidence="3" id="KW-0964">Secreted</keyword>
<dbReference type="InterPro" id="IPR013320">
    <property type="entry name" value="ConA-like_dom_sf"/>
</dbReference>